<dbReference type="Gene3D" id="3.60.21.10">
    <property type="match status" value="1"/>
</dbReference>
<accession>A0A429ZPS2</accession>
<dbReference type="EMBL" id="NGJT01000003">
    <property type="protein sequence ID" value="RST95676.1"/>
    <property type="molecule type" value="Genomic_DNA"/>
</dbReference>
<dbReference type="GO" id="GO:0030288">
    <property type="term" value="C:outer membrane-bounded periplasmic space"/>
    <property type="evidence" value="ECO:0007669"/>
    <property type="project" value="TreeGrafter"/>
</dbReference>
<feature type="domain" description="Calcineurin-like phosphoesterase" evidence="2">
    <location>
        <begin position="5"/>
        <end position="219"/>
    </location>
</feature>
<dbReference type="PRINTS" id="PR01607">
    <property type="entry name" value="APYRASEFAMLY"/>
</dbReference>
<dbReference type="InterPro" id="IPR029052">
    <property type="entry name" value="Metallo-depent_PP-like"/>
</dbReference>
<dbReference type="PANTHER" id="PTHR11575:SF6">
    <property type="entry name" value="2',3'-CYCLIC-NUCLEOTIDE 2'-PHOSPHODIESTERASE_3'-NUCLEOTIDASE"/>
    <property type="match status" value="1"/>
</dbReference>
<dbReference type="InterPro" id="IPR006179">
    <property type="entry name" value="5_nucleotidase/apyrase"/>
</dbReference>
<evidence type="ECO:0000259" key="2">
    <source>
        <dbReference type="Pfam" id="PF00149"/>
    </source>
</evidence>
<dbReference type="OrthoDB" id="9801679at2"/>
<dbReference type="SUPFAM" id="SSF56300">
    <property type="entry name" value="Metallo-dependent phosphatases"/>
    <property type="match status" value="1"/>
</dbReference>
<keyword evidence="1" id="KW-0378">Hydrolase</keyword>
<dbReference type="RefSeq" id="WP_125956513.1">
    <property type="nucleotide sequence ID" value="NZ_NGJT01000003.1"/>
</dbReference>
<reference evidence="3 4" key="1">
    <citation type="submission" date="2017-05" db="EMBL/GenBank/DDBJ databases">
        <title>Vagococcus spp. assemblies.</title>
        <authorList>
            <person name="Gulvik C.A."/>
        </authorList>
    </citation>
    <scope>NUCLEOTIDE SEQUENCE [LARGE SCALE GENOMIC DNA]</scope>
    <source>
        <strain evidence="3 4">SS1994</strain>
    </source>
</reference>
<keyword evidence="1" id="KW-0547">Nucleotide-binding</keyword>
<dbReference type="InterPro" id="IPR004843">
    <property type="entry name" value="Calcineurin-like_PHP"/>
</dbReference>
<comment type="caution">
    <text evidence="3">The sequence shown here is derived from an EMBL/GenBank/DDBJ whole genome shotgun (WGS) entry which is preliminary data.</text>
</comment>
<dbReference type="GO" id="GO:0000166">
    <property type="term" value="F:nucleotide binding"/>
    <property type="evidence" value="ECO:0007669"/>
    <property type="project" value="UniProtKB-KW"/>
</dbReference>
<dbReference type="Pfam" id="PF00149">
    <property type="entry name" value="Metallophos"/>
    <property type="match status" value="1"/>
</dbReference>
<comment type="similarity">
    <text evidence="1">Belongs to the 5'-nucleotidase family.</text>
</comment>
<sequence length="387" mass="44609">MTNISIIGTTDIHGFTLEKNSGIFALPSIRRDYDAPILIDNGDYLIGSPESTYMNNECDISPLVSLANEIGYDVMIPGNHDFDYGIDFLKKQVTHFTGKYLCANLFDLDDQPIFDPYTIIERQGLKIGIIGVITKAMPQITRYELIKDLKFVDVIETLSYWVPIVKQQSDIVIVCYHGGIERNMETGTLTQYDTGEDQTYKIINEIKGIDGLICGHQHRLNSGICQNTVFVQPGYKGEHVGILEFDLRNKKIVNKNSYILSTNKYLKNKKNDIIDCQLYNNWLQTQFLETDLIEYLSNRIENSQVELRLDGNKYIDLLQGFSQPYTLSMYHLSSDELKKLNVTVSNCKEDYKIVTNSNSLFPDYRLEENFVYNIFDEFIRYDSREIK</sequence>
<dbReference type="GO" id="GO:0009166">
    <property type="term" value="P:nucleotide catabolic process"/>
    <property type="evidence" value="ECO:0007669"/>
    <property type="project" value="InterPro"/>
</dbReference>
<proteinExistence type="inferred from homology"/>
<protein>
    <submittedName>
        <fullName evidence="3">2,' 3'-cyclic nucleotide 2'-phosphodiesterase</fullName>
    </submittedName>
</protein>
<organism evidence="3 4">
    <name type="scientific">Vagococcus bubulae</name>
    <dbReference type="NCBI Taxonomy" id="1977868"/>
    <lineage>
        <taxon>Bacteria</taxon>
        <taxon>Bacillati</taxon>
        <taxon>Bacillota</taxon>
        <taxon>Bacilli</taxon>
        <taxon>Lactobacillales</taxon>
        <taxon>Enterococcaceae</taxon>
        <taxon>Vagococcus</taxon>
    </lineage>
</organism>
<evidence type="ECO:0000313" key="3">
    <source>
        <dbReference type="EMBL" id="RST95676.1"/>
    </source>
</evidence>
<dbReference type="Proteomes" id="UP000288490">
    <property type="component" value="Unassembled WGS sequence"/>
</dbReference>
<dbReference type="PANTHER" id="PTHR11575">
    <property type="entry name" value="5'-NUCLEOTIDASE-RELATED"/>
    <property type="match status" value="1"/>
</dbReference>
<name>A0A429ZPS2_9ENTE</name>
<gene>
    <name evidence="3" type="ORF">CBF36_03060</name>
</gene>
<evidence type="ECO:0000256" key="1">
    <source>
        <dbReference type="RuleBase" id="RU362119"/>
    </source>
</evidence>
<dbReference type="AlphaFoldDB" id="A0A429ZPS2"/>
<dbReference type="GO" id="GO:0016787">
    <property type="term" value="F:hydrolase activity"/>
    <property type="evidence" value="ECO:0007669"/>
    <property type="project" value="UniProtKB-KW"/>
</dbReference>
<keyword evidence="4" id="KW-1185">Reference proteome</keyword>
<evidence type="ECO:0000313" key="4">
    <source>
        <dbReference type="Proteomes" id="UP000288490"/>
    </source>
</evidence>